<accession>A0A175YR62</accession>
<proteinExistence type="predicted"/>
<reference evidence="1" key="2">
    <citation type="submission" date="2022-03" db="EMBL/GenBank/DDBJ databases">
        <title>Draft title - Genomic analysis of global carrot germplasm unveils the trajectory of domestication and the origin of high carotenoid orange carrot.</title>
        <authorList>
            <person name="Iorizzo M."/>
            <person name="Ellison S."/>
            <person name="Senalik D."/>
            <person name="Macko-Podgorni A."/>
            <person name="Grzebelus D."/>
            <person name="Bostan H."/>
            <person name="Rolling W."/>
            <person name="Curaba J."/>
            <person name="Simon P."/>
        </authorList>
    </citation>
    <scope>NUCLEOTIDE SEQUENCE</scope>
    <source>
        <tissue evidence="1">Leaf</tissue>
    </source>
</reference>
<keyword evidence="2" id="KW-1185">Reference proteome</keyword>
<name>A0A175YR62_DAUCS</name>
<dbReference type="AlphaFoldDB" id="A0A175YR62"/>
<protein>
    <submittedName>
        <fullName evidence="1">Uncharacterized protein</fullName>
    </submittedName>
</protein>
<evidence type="ECO:0000313" key="1">
    <source>
        <dbReference type="EMBL" id="WOH12769.1"/>
    </source>
</evidence>
<reference evidence="1" key="1">
    <citation type="journal article" date="2016" name="Nat. Genet.">
        <title>A high-quality carrot genome assembly provides new insights into carotenoid accumulation and asterid genome evolution.</title>
        <authorList>
            <person name="Iorizzo M."/>
            <person name="Ellison S."/>
            <person name="Senalik D."/>
            <person name="Zeng P."/>
            <person name="Satapoomin P."/>
            <person name="Huang J."/>
            <person name="Bowman M."/>
            <person name="Iovene M."/>
            <person name="Sanseverino W."/>
            <person name="Cavagnaro P."/>
            <person name="Yildiz M."/>
            <person name="Macko-Podgorni A."/>
            <person name="Moranska E."/>
            <person name="Grzebelus E."/>
            <person name="Grzebelus D."/>
            <person name="Ashrafi H."/>
            <person name="Zheng Z."/>
            <person name="Cheng S."/>
            <person name="Spooner D."/>
            <person name="Van Deynze A."/>
            <person name="Simon P."/>
        </authorList>
    </citation>
    <scope>NUCLEOTIDE SEQUENCE</scope>
    <source>
        <tissue evidence="1">Leaf</tissue>
    </source>
</reference>
<organism evidence="1 2">
    <name type="scientific">Daucus carota subsp. sativus</name>
    <name type="common">Carrot</name>
    <dbReference type="NCBI Taxonomy" id="79200"/>
    <lineage>
        <taxon>Eukaryota</taxon>
        <taxon>Viridiplantae</taxon>
        <taxon>Streptophyta</taxon>
        <taxon>Embryophyta</taxon>
        <taxon>Tracheophyta</taxon>
        <taxon>Spermatophyta</taxon>
        <taxon>Magnoliopsida</taxon>
        <taxon>eudicotyledons</taxon>
        <taxon>Gunneridae</taxon>
        <taxon>Pentapetalae</taxon>
        <taxon>asterids</taxon>
        <taxon>campanulids</taxon>
        <taxon>Apiales</taxon>
        <taxon>Apiaceae</taxon>
        <taxon>Apioideae</taxon>
        <taxon>Scandiceae</taxon>
        <taxon>Daucinae</taxon>
        <taxon>Daucus</taxon>
        <taxon>Daucus sect. Daucus</taxon>
    </lineage>
</organism>
<dbReference type="EMBL" id="CP093350">
    <property type="protein sequence ID" value="WOH12769.1"/>
    <property type="molecule type" value="Genomic_DNA"/>
</dbReference>
<sequence>MIALSHRSYNLLKSLPMLLPYTSHLHRLRTIHHRDFDFVHQLELQAAVTFRQNFCRRVDDVLQEAVVIV</sequence>
<dbReference type="Proteomes" id="UP000077755">
    <property type="component" value="Chromosome 8"/>
</dbReference>
<dbReference type="Gramene" id="KZM85312">
    <property type="protein sequence ID" value="KZM85312"/>
    <property type="gene ID" value="DCAR_027266"/>
</dbReference>
<evidence type="ECO:0000313" key="2">
    <source>
        <dbReference type="Proteomes" id="UP000077755"/>
    </source>
</evidence>
<gene>
    <name evidence="1" type="ORF">DCAR_0832277</name>
</gene>